<dbReference type="InterPro" id="IPR036770">
    <property type="entry name" value="Ankyrin_rpt-contain_sf"/>
</dbReference>
<feature type="transmembrane region" description="Helical" evidence="4">
    <location>
        <begin position="764"/>
        <end position="787"/>
    </location>
</feature>
<dbReference type="STRING" id="1242993.ehr_00168"/>
<evidence type="ECO:0000256" key="4">
    <source>
        <dbReference type="SAM" id="Phobius"/>
    </source>
</evidence>
<dbReference type="AlphaFoldDB" id="A0A4Q6I508"/>
<dbReference type="Pfam" id="PF00023">
    <property type="entry name" value="Ank"/>
    <property type="match status" value="1"/>
</dbReference>
<feature type="repeat" description="ANK" evidence="1">
    <location>
        <begin position="655"/>
        <end position="687"/>
    </location>
</feature>
<comment type="caution">
    <text evidence="5">The sequence shown here is derived from an EMBL/GenBank/DDBJ whole genome shotgun (WGS) entry which is preliminary data.</text>
</comment>
<keyword evidence="1" id="KW-0040">ANK repeat</keyword>
<evidence type="ECO:0000256" key="3">
    <source>
        <dbReference type="SAM" id="MobiDB-lite"/>
    </source>
</evidence>
<evidence type="ECO:0000313" key="5">
    <source>
        <dbReference type="EMBL" id="RZB12995.1"/>
    </source>
</evidence>
<dbReference type="OrthoDB" id="7163277at2"/>
<proteinExistence type="predicted"/>
<dbReference type="Pfam" id="PF12796">
    <property type="entry name" value="Ank_2"/>
    <property type="match status" value="2"/>
</dbReference>
<evidence type="ECO:0000256" key="1">
    <source>
        <dbReference type="PROSITE-ProRule" id="PRU00023"/>
    </source>
</evidence>
<keyword evidence="4" id="KW-0812">Transmembrane</keyword>
<dbReference type="PANTHER" id="PTHR24121">
    <property type="entry name" value="NO MECHANORECEPTOR POTENTIAL C, ISOFORM D-RELATED"/>
    <property type="match status" value="1"/>
</dbReference>
<keyword evidence="4" id="KW-0472">Membrane</keyword>
<dbReference type="SUPFAM" id="SSF48403">
    <property type="entry name" value="Ankyrin repeat"/>
    <property type="match status" value="1"/>
</dbReference>
<feature type="coiled-coil region" evidence="2">
    <location>
        <begin position="208"/>
        <end position="235"/>
    </location>
</feature>
<protein>
    <submittedName>
        <fullName evidence="5">Uncharacterized protein</fullName>
    </submittedName>
</protein>
<organism evidence="5 6">
    <name type="scientific">Ehrlichia minasensis</name>
    <dbReference type="NCBI Taxonomy" id="1242993"/>
    <lineage>
        <taxon>Bacteria</taxon>
        <taxon>Pseudomonadati</taxon>
        <taxon>Pseudomonadota</taxon>
        <taxon>Alphaproteobacteria</taxon>
        <taxon>Rickettsiales</taxon>
        <taxon>Anaplasmataceae</taxon>
        <taxon>Ehrlichia</taxon>
    </lineage>
</organism>
<dbReference type="PROSITE" id="PS50088">
    <property type="entry name" value="ANK_REPEAT"/>
    <property type="match status" value="1"/>
</dbReference>
<evidence type="ECO:0000256" key="2">
    <source>
        <dbReference type="SAM" id="Coils"/>
    </source>
</evidence>
<keyword evidence="2" id="KW-0175">Coiled coil</keyword>
<gene>
    <name evidence="5" type="ORF">DRF75_01170</name>
</gene>
<keyword evidence="4" id="KW-1133">Transmembrane helix</keyword>
<dbReference type="InterPro" id="IPR002110">
    <property type="entry name" value="Ankyrin_rpt"/>
</dbReference>
<dbReference type="PANTHER" id="PTHR24121:SF21">
    <property type="entry name" value="ANKYRIN REPEAT FAMILY PROTEIN"/>
    <property type="match status" value="1"/>
</dbReference>
<accession>A0A4Q6I508</accession>
<evidence type="ECO:0000313" key="6">
    <source>
        <dbReference type="Proteomes" id="UP000293377"/>
    </source>
</evidence>
<dbReference type="Pfam" id="PF13637">
    <property type="entry name" value="Ank_4"/>
    <property type="match status" value="1"/>
</dbReference>
<dbReference type="PROSITE" id="PS50297">
    <property type="entry name" value="ANK_REP_REGION"/>
    <property type="match status" value="1"/>
</dbReference>
<dbReference type="EMBL" id="QOHL01000003">
    <property type="protein sequence ID" value="RZB12995.1"/>
    <property type="molecule type" value="Genomic_DNA"/>
</dbReference>
<feature type="region of interest" description="Disordered" evidence="3">
    <location>
        <begin position="860"/>
        <end position="883"/>
    </location>
</feature>
<name>A0A4Q6I508_9RICK</name>
<dbReference type="Gene3D" id="1.25.40.20">
    <property type="entry name" value="Ankyrin repeat-containing domain"/>
    <property type="match status" value="2"/>
</dbReference>
<sequence length="911" mass="101444">MLNNGTSILQDESDEVIDDEQLGLSGNNNVNDTKLVLSESDIAKLSQVRTQGIPPDRLLAINSLLTDASLANNFSSVFNELLSFLRCRKKKKIKQDLQFIVFQDEKGRYSIVNSIESIHSNYALENQVLQGHVYICDICSLALVFPDGSVEREAFLSLVFNSTFSKKGTEISTLRVRCFSKDVIEYTDVSLNGESLWYALEHEDVLAVKVMSRVLNRLEKRNSILEKAIKSALLQVIQQRNNVSDNFLECVNHILEAKVEDFDLDAKENKNIAQMFKDFTRVVCDEESLLSRICKAAHENIIKTVCVVELERIKKAKAECAKTDLPEVQHSDVQDMQLVNMRYGTDNDNILCVLVRSDSISLLKLLFEKYKLDINAVNAYGYTVLHFAALYNAKKCAKFLLESDSKIFHQPSKSQLTPFHLAASTNSVEVLQLLAKHKPGAIYDRDSMGRNIMHHAAIGGALDTILCCLTLGVDVNAQATIYDSDGEIDEVVNTGRSCTALHFAIEEGKLDVVSCLLSCSDIDLSIKNSEGHTPITTVDRNGNNLLHQCVVSNKVGLLTKALLLGWQHIVSEKNNAGQTAFDLAIANGRVMCAVLLLQLLCEQLKCKGNEWKKIFESSDSNGNTLLHQAIASRNITLVKKILSFRDIKLMHANKDNETPLDVAIKTGNAEVISLLIKDSRQNLIFDNDNSYVIKLMHRGLITKEVYQIIKNRCLKKERCSYAKLGVSLILTFVLITCIAIFCILKYNKELQNAFGIGGNTQIFFIAITVFLLAIICMGCCLLGMYHIKLTEHEKLLRLEISDTRFFTSDNNSVSSASVSSGYVGTNISDKILSSASSTEGSGDKKMQDVMIDVNQDVINKTSERSQMRSNTSQRRHSIAAKRPDRLIHTQVSPSVKSVEQCANGTTLASLH</sequence>
<feature type="transmembrane region" description="Helical" evidence="4">
    <location>
        <begin position="721"/>
        <end position="744"/>
    </location>
</feature>
<dbReference type="SMART" id="SM00248">
    <property type="entry name" value="ANK"/>
    <property type="match status" value="9"/>
</dbReference>
<dbReference type="Proteomes" id="UP000293377">
    <property type="component" value="Unassembled WGS sequence"/>
</dbReference>
<reference evidence="5 6" key="1">
    <citation type="submission" date="2018-06" db="EMBL/GenBank/DDBJ databases">
        <title>Complete Genome Sequence of Ehrlichia minasensis Isolated From Cattle.</title>
        <authorList>
            <person name="Aguiar D.M."/>
            <person name="Araujo J.P.A.Jr."/>
            <person name="Nakazato L."/>
            <person name="Bard E."/>
            <person name="Cabezas-Cruz A."/>
        </authorList>
    </citation>
    <scope>NUCLEOTIDE SEQUENCE [LARGE SCALE GENOMIC DNA]</scope>
    <source>
        <strain evidence="5 6">B11</strain>
    </source>
</reference>
<keyword evidence="6" id="KW-1185">Reference proteome</keyword>